<organism evidence="4 5">
    <name type="scientific">Castilleja foliolosa</name>
    <dbReference type="NCBI Taxonomy" id="1961234"/>
    <lineage>
        <taxon>Eukaryota</taxon>
        <taxon>Viridiplantae</taxon>
        <taxon>Streptophyta</taxon>
        <taxon>Embryophyta</taxon>
        <taxon>Tracheophyta</taxon>
        <taxon>Spermatophyta</taxon>
        <taxon>Magnoliopsida</taxon>
        <taxon>eudicotyledons</taxon>
        <taxon>Gunneridae</taxon>
        <taxon>Pentapetalae</taxon>
        <taxon>asterids</taxon>
        <taxon>lamiids</taxon>
        <taxon>Lamiales</taxon>
        <taxon>Orobanchaceae</taxon>
        <taxon>Pedicularideae</taxon>
        <taxon>Castillejinae</taxon>
        <taxon>Castilleja</taxon>
    </lineage>
</organism>
<dbReference type="Pfam" id="PF04784">
    <property type="entry name" value="DUF547"/>
    <property type="match status" value="1"/>
</dbReference>
<feature type="domain" description="DUF547" evidence="2">
    <location>
        <begin position="386"/>
        <end position="515"/>
    </location>
</feature>
<evidence type="ECO:0008006" key="6">
    <source>
        <dbReference type="Google" id="ProtNLM"/>
    </source>
</evidence>
<feature type="compositionally biased region" description="Polar residues" evidence="1">
    <location>
        <begin position="246"/>
        <end position="265"/>
    </location>
</feature>
<accession>A0ABD3DVJ2</accession>
<protein>
    <recommendedName>
        <fullName evidence="6">Ternary complex factor MIP1 leucine-zipper domain-containing protein</fullName>
    </recommendedName>
</protein>
<reference evidence="5" key="1">
    <citation type="journal article" date="2024" name="IScience">
        <title>Strigolactones Initiate the Formation of Haustorium-like Structures in Castilleja.</title>
        <authorList>
            <person name="Buerger M."/>
            <person name="Peterson D."/>
            <person name="Chory J."/>
        </authorList>
    </citation>
    <scope>NUCLEOTIDE SEQUENCE [LARGE SCALE GENOMIC DNA]</scope>
</reference>
<feature type="compositionally biased region" description="Basic and acidic residues" evidence="1">
    <location>
        <begin position="195"/>
        <end position="227"/>
    </location>
</feature>
<dbReference type="Pfam" id="PF14389">
    <property type="entry name" value="Lzipper-MIP1"/>
    <property type="match status" value="1"/>
</dbReference>
<proteinExistence type="predicted"/>
<dbReference type="PANTHER" id="PTHR46248">
    <property type="entry name" value="EXPRESSED PROTEIN"/>
    <property type="match status" value="1"/>
</dbReference>
<evidence type="ECO:0000313" key="5">
    <source>
        <dbReference type="Proteomes" id="UP001632038"/>
    </source>
</evidence>
<evidence type="ECO:0000259" key="2">
    <source>
        <dbReference type="Pfam" id="PF04784"/>
    </source>
</evidence>
<keyword evidence="5" id="KW-1185">Reference proteome</keyword>
<evidence type="ECO:0000313" key="4">
    <source>
        <dbReference type="EMBL" id="KAL3646258.1"/>
    </source>
</evidence>
<dbReference type="PANTHER" id="PTHR46248:SF9">
    <property type="entry name" value="EXPRESSED PROTEIN"/>
    <property type="match status" value="1"/>
</dbReference>
<dbReference type="InterPro" id="IPR006869">
    <property type="entry name" value="DUF547"/>
</dbReference>
<dbReference type="Proteomes" id="UP001632038">
    <property type="component" value="Unassembled WGS sequence"/>
</dbReference>
<feature type="compositionally biased region" description="Polar residues" evidence="1">
    <location>
        <begin position="1"/>
        <end position="13"/>
    </location>
</feature>
<dbReference type="EMBL" id="JAVIJP010000013">
    <property type="protein sequence ID" value="KAL3646258.1"/>
    <property type="molecule type" value="Genomic_DNA"/>
</dbReference>
<feature type="region of interest" description="Disordered" evidence="1">
    <location>
        <begin position="132"/>
        <end position="270"/>
    </location>
</feature>
<feature type="region of interest" description="Disordered" evidence="1">
    <location>
        <begin position="1"/>
        <end position="50"/>
    </location>
</feature>
<feature type="compositionally biased region" description="Polar residues" evidence="1">
    <location>
        <begin position="160"/>
        <end position="170"/>
    </location>
</feature>
<dbReference type="AlphaFoldDB" id="A0ABD3DVJ2"/>
<feature type="domain" description="Ternary complex factor MIP1 leucine-zipper" evidence="3">
    <location>
        <begin position="49"/>
        <end position="129"/>
    </location>
</feature>
<feature type="compositionally biased region" description="Polar residues" evidence="1">
    <location>
        <begin position="182"/>
        <end position="193"/>
    </location>
</feature>
<dbReference type="InterPro" id="IPR025757">
    <property type="entry name" value="MIP1_Leuzipper"/>
</dbReference>
<evidence type="ECO:0000259" key="3">
    <source>
        <dbReference type="Pfam" id="PF14389"/>
    </source>
</evidence>
<gene>
    <name evidence="4" type="ORF">CASFOL_011438</name>
</gene>
<name>A0ABD3DVJ2_9LAMI</name>
<evidence type="ECO:0000256" key="1">
    <source>
        <dbReference type="SAM" id="MobiDB-lite"/>
    </source>
</evidence>
<comment type="caution">
    <text evidence="4">The sequence shown here is derived from an EMBL/GenBank/DDBJ whole genome shotgun (WGS) entry which is preliminary data.</text>
</comment>
<sequence>MNKPVANNNNINSKKAPLHPQNGKKKMELLRNKSQSAEKTMANRRRSAKERKMALLQDVDNLKKKLKQEENVHRALQRAFTRPLGALPRLPPYLPQYTLELLAEVAVLEEEVVRLEEQIVNFRQGLYQEAAVHVSSRKSPENSTPSSSKRRHSRSLSQSDVNSGTIQTRPPLSRVASIRRILSSSENVISSGSRHYPEGPPDHCKQPRHENADSYKDGGESYAEKKIKGPVKSCRSKLKFAGKNAKSPNMQSRIVEQAQESSSGSTDDRVLDANNEANKLSEDILKCLINVFVRLSSSKGKTMDSEHFSSFSEKEFNNNNINNNVELDSRDPYCNFTEFKKRDVGKYKYLYVLEARSVDLKRKTNASFLIQRLKILLDKLSSVRLDGLSHQQKLAFWINIYNSCIMNAYLDHGIPDSPGKIVEQMQKVTLKVGGHLLNAVMIEHLILRLPYNLKYTCVKSAKNDESTICRTLGLEWSEPLVTFALSCGSWSSPAVRVYSASQIEAELEGAKREYLQAAIMVSSSNKIIIPKLLDWYLLDFAKNLDALLDWICLQLPDELRNEAVKCLERNATEPLSQLVQVMPYNFNFRYLIHR</sequence>